<organism evidence="1 2">
    <name type="scientific">Listeria monocytogenes serotype 1/2b</name>
    <dbReference type="NCBI Taxonomy" id="2291966"/>
    <lineage>
        <taxon>Bacteria</taxon>
        <taxon>Bacillati</taxon>
        <taxon>Bacillota</taxon>
        <taxon>Bacilli</taxon>
        <taxon>Bacillales</taxon>
        <taxon>Listeriaceae</taxon>
        <taxon>Listeria</taxon>
    </lineage>
</organism>
<name>A0A4B9HRZ2_LISMN</name>
<sequence length="119" mass="13522">MKKTISLILLLLILTACSNNPQKDSSVEANGIVESVDDYSILVNSFKENSDKAPADKGEKIYFDIEDKYYNEEGKKIKLSEIKRNDKVLIELSDDYKIQETYPGKIDSMDVIKIIKLNS</sequence>
<proteinExistence type="predicted"/>
<evidence type="ECO:0000313" key="1">
    <source>
        <dbReference type="EMBL" id="EAE6012200.1"/>
    </source>
</evidence>
<protein>
    <submittedName>
        <fullName evidence="1">DUF3221 domain-containing protein</fullName>
    </submittedName>
</protein>
<accession>A0A4B9HRZ2</accession>
<gene>
    <name evidence="1" type="ORF">E3077_01565</name>
</gene>
<dbReference type="EMBL" id="AAASZE010000001">
    <property type="protein sequence ID" value="EAE6012200.1"/>
    <property type="molecule type" value="Genomic_DNA"/>
</dbReference>
<dbReference type="Pfam" id="PF08139">
    <property type="entry name" value="LPAM_1"/>
    <property type="match status" value="1"/>
</dbReference>
<dbReference type="Proteomes" id="UP000330099">
    <property type="component" value="Unassembled WGS sequence"/>
</dbReference>
<evidence type="ECO:0000313" key="2">
    <source>
        <dbReference type="Proteomes" id="UP000330099"/>
    </source>
</evidence>
<dbReference type="AlphaFoldDB" id="A0A4B9HRZ2"/>
<dbReference type="InterPro" id="IPR012640">
    <property type="entry name" value="Membr_lipoprot_lipid_attach_CS"/>
</dbReference>
<comment type="caution">
    <text evidence="1">The sequence shown here is derived from an EMBL/GenBank/DDBJ whole genome shotgun (WGS) entry which is preliminary data.</text>
</comment>
<reference evidence="1 2" key="1">
    <citation type="submission" date="2019-03" db="EMBL/GenBank/DDBJ databases">
        <authorList>
            <consortium name="GenomeTrakr: Next Generation Sequencing Network for Food Pathogen Tracability"/>
        </authorList>
    </citation>
    <scope>NUCLEOTIDE SEQUENCE [LARGE SCALE GENOMIC DNA]</scope>
    <source>
        <strain evidence="1 2">LS1392</strain>
    </source>
</reference>
<dbReference type="PROSITE" id="PS51257">
    <property type="entry name" value="PROKAR_LIPOPROTEIN"/>
    <property type="match status" value="1"/>
</dbReference>